<dbReference type="GO" id="GO:0017124">
    <property type="term" value="F:SH3 domain binding"/>
    <property type="evidence" value="ECO:0007669"/>
    <property type="project" value="TreeGrafter"/>
</dbReference>
<name>A0A212D183_CEREH</name>
<dbReference type="PANTHER" id="PTHR14338:SF1">
    <property type="entry name" value="ACTIN FILAMENT-ASSOCIATED PROTEIN 1-LIKE 1"/>
    <property type="match status" value="1"/>
</dbReference>
<dbReference type="EMBL" id="MKHE01000009">
    <property type="protein sequence ID" value="OWK11999.1"/>
    <property type="molecule type" value="Genomic_DNA"/>
</dbReference>
<evidence type="ECO:0000256" key="5">
    <source>
        <dbReference type="ARBA" id="ARBA00023054"/>
    </source>
</evidence>
<gene>
    <name evidence="7" type="ORF">Celaphus_00003731</name>
</gene>
<protein>
    <submittedName>
        <fullName evidence="7">AFAP1L1</fullName>
    </submittedName>
</protein>
<evidence type="ECO:0000313" key="8">
    <source>
        <dbReference type="Proteomes" id="UP000242450"/>
    </source>
</evidence>
<dbReference type="GO" id="GO:0042995">
    <property type="term" value="C:cell projection"/>
    <property type="evidence" value="ECO:0007669"/>
    <property type="project" value="UniProtKB-SubCell"/>
</dbReference>
<evidence type="ECO:0000256" key="3">
    <source>
        <dbReference type="ARBA" id="ARBA00022490"/>
    </source>
</evidence>
<keyword evidence="6" id="KW-0966">Cell projection</keyword>
<evidence type="ECO:0000256" key="1">
    <source>
        <dbReference type="ARBA" id="ARBA00004316"/>
    </source>
</evidence>
<dbReference type="GO" id="GO:0005829">
    <property type="term" value="C:cytosol"/>
    <property type="evidence" value="ECO:0007669"/>
    <property type="project" value="TreeGrafter"/>
</dbReference>
<comment type="subcellular location">
    <subcellularLocation>
        <location evidence="1">Cell projection</location>
    </subcellularLocation>
    <subcellularLocation>
        <location evidence="2">Cytoplasm</location>
    </subcellularLocation>
</comment>
<dbReference type="PANTHER" id="PTHR14338">
    <property type="entry name" value="ACTIN FILAMENT-ASSOCIATED PROTEIN 1 FAMILY MEMBER"/>
    <property type="match status" value="1"/>
</dbReference>
<reference evidence="7 8" key="1">
    <citation type="journal article" date="2018" name="Mol. Genet. Genomics">
        <title>The red deer Cervus elaphus genome CerEla1.0: sequencing, annotating, genes, and chromosomes.</title>
        <authorList>
            <person name="Bana N.A."/>
            <person name="Nyiri A."/>
            <person name="Nagy J."/>
            <person name="Frank K."/>
            <person name="Nagy T."/>
            <person name="Steger V."/>
            <person name="Schiller M."/>
            <person name="Lakatos P."/>
            <person name="Sugar L."/>
            <person name="Horn P."/>
            <person name="Barta E."/>
            <person name="Orosz L."/>
        </authorList>
    </citation>
    <scope>NUCLEOTIDE SEQUENCE [LARGE SCALE GENOMIC DNA]</scope>
    <source>
        <strain evidence="7">Hungarian</strain>
    </source>
</reference>
<dbReference type="InterPro" id="IPR030113">
    <property type="entry name" value="AFAP"/>
</dbReference>
<keyword evidence="4" id="KW-0677">Repeat</keyword>
<evidence type="ECO:0000256" key="4">
    <source>
        <dbReference type="ARBA" id="ARBA00022737"/>
    </source>
</evidence>
<proteinExistence type="predicted"/>
<keyword evidence="3" id="KW-0963">Cytoplasm</keyword>
<keyword evidence="8" id="KW-1185">Reference proteome</keyword>
<dbReference type="OrthoDB" id="9937741at2759"/>
<comment type="caution">
    <text evidence="7">The sequence shown here is derived from an EMBL/GenBank/DDBJ whole genome shotgun (WGS) entry which is preliminary data.</text>
</comment>
<dbReference type="Proteomes" id="UP000242450">
    <property type="component" value="Chromosome 9"/>
</dbReference>
<evidence type="ECO:0000256" key="6">
    <source>
        <dbReference type="ARBA" id="ARBA00023273"/>
    </source>
</evidence>
<dbReference type="AlphaFoldDB" id="A0A212D183"/>
<evidence type="ECO:0000256" key="2">
    <source>
        <dbReference type="ARBA" id="ARBA00004496"/>
    </source>
</evidence>
<accession>A0A212D183</accession>
<evidence type="ECO:0000313" key="7">
    <source>
        <dbReference type="EMBL" id="OWK11999.1"/>
    </source>
</evidence>
<sequence>MTGMEEKYGWGWGPGPGRSCDCAPRASSSVLEQLLPELAGLLSLLDHEYLSDTTLEKKMAVASILQNLQPLPAKEVSYLYVNTADLHSGPSFVESLFEEFGKLLSPDLS</sequence>
<keyword evidence="5" id="KW-0175">Coiled coil</keyword>
<organism evidence="7 8">
    <name type="scientific">Cervus elaphus hippelaphus</name>
    <name type="common">European red deer</name>
    <dbReference type="NCBI Taxonomy" id="46360"/>
    <lineage>
        <taxon>Eukaryota</taxon>
        <taxon>Metazoa</taxon>
        <taxon>Chordata</taxon>
        <taxon>Craniata</taxon>
        <taxon>Vertebrata</taxon>
        <taxon>Euteleostomi</taxon>
        <taxon>Mammalia</taxon>
        <taxon>Eutheria</taxon>
        <taxon>Laurasiatheria</taxon>
        <taxon>Artiodactyla</taxon>
        <taxon>Ruminantia</taxon>
        <taxon>Pecora</taxon>
        <taxon>Cervidae</taxon>
        <taxon>Cervinae</taxon>
        <taxon>Cervus</taxon>
    </lineage>
</organism>